<dbReference type="EMBL" id="BMOY01000027">
    <property type="protein sequence ID" value="GGJ09041.1"/>
    <property type="molecule type" value="Genomic_DNA"/>
</dbReference>
<dbReference type="Proteomes" id="UP000637695">
    <property type="component" value="Unassembled WGS sequence"/>
</dbReference>
<comment type="caution">
    <text evidence="1">The sequence shown here is derived from an EMBL/GenBank/DDBJ whole genome shotgun (WGS) entry which is preliminary data.</text>
</comment>
<evidence type="ECO:0000313" key="2">
    <source>
        <dbReference type="Proteomes" id="UP000637695"/>
    </source>
</evidence>
<reference evidence="1" key="1">
    <citation type="journal article" date="2014" name="Int. J. Syst. Evol. Microbiol.">
        <title>Complete genome sequence of Corynebacterium casei LMG S-19264T (=DSM 44701T), isolated from a smear-ripened cheese.</title>
        <authorList>
            <consortium name="US DOE Joint Genome Institute (JGI-PGF)"/>
            <person name="Walter F."/>
            <person name="Albersmeier A."/>
            <person name="Kalinowski J."/>
            <person name="Ruckert C."/>
        </authorList>
    </citation>
    <scope>NUCLEOTIDE SEQUENCE</scope>
    <source>
        <strain evidence="1">JCM 18487</strain>
    </source>
</reference>
<reference evidence="1" key="2">
    <citation type="submission" date="2020-09" db="EMBL/GenBank/DDBJ databases">
        <authorList>
            <person name="Sun Q."/>
            <person name="Ohkuma M."/>
        </authorList>
    </citation>
    <scope>NUCLEOTIDE SEQUENCE</scope>
    <source>
        <strain evidence="1">JCM 18487</strain>
    </source>
</reference>
<name>A0A917NKY4_9BACL</name>
<keyword evidence="2" id="KW-1185">Reference proteome</keyword>
<proteinExistence type="predicted"/>
<accession>A0A917NKY4</accession>
<gene>
    <name evidence="1" type="ORF">GCM10010885_17680</name>
</gene>
<organism evidence="1 2">
    <name type="scientific">Alicyclobacillus cellulosilyticus</name>
    <dbReference type="NCBI Taxonomy" id="1003997"/>
    <lineage>
        <taxon>Bacteria</taxon>
        <taxon>Bacillati</taxon>
        <taxon>Bacillota</taxon>
        <taxon>Bacilli</taxon>
        <taxon>Bacillales</taxon>
        <taxon>Alicyclobacillaceae</taxon>
        <taxon>Alicyclobacillus</taxon>
    </lineage>
</organism>
<dbReference type="AlphaFoldDB" id="A0A917NKY4"/>
<evidence type="ECO:0000313" key="1">
    <source>
        <dbReference type="EMBL" id="GGJ09041.1"/>
    </source>
</evidence>
<sequence>MPAMLRAQAKKAATRVATARMAAKHNGFRGETAAARGVMKRMARHREVAAPRARSIRPRRGWMAWRIRAITRCARWLGMVVRARLRA</sequence>
<protein>
    <submittedName>
        <fullName evidence="1">Uncharacterized protein</fullName>
    </submittedName>
</protein>